<dbReference type="InterPro" id="IPR036196">
    <property type="entry name" value="Ptyr_pPase_sf"/>
</dbReference>
<dbReference type="SMART" id="SM00226">
    <property type="entry name" value="LMWPc"/>
    <property type="match status" value="1"/>
</dbReference>
<comment type="caution">
    <text evidence="10">The sequence shown here is derived from an EMBL/GenBank/DDBJ whole genome shotgun (WGS) entry which is preliminary data.</text>
</comment>
<dbReference type="SUPFAM" id="SSF52788">
    <property type="entry name" value="Phosphotyrosine protein phosphatases I"/>
    <property type="match status" value="1"/>
</dbReference>
<name>A0ABV7N4H0_9STAP</name>
<dbReference type="InterPro" id="IPR017867">
    <property type="entry name" value="Tyr_phospatase_low_mol_wt"/>
</dbReference>
<organism evidence="10 11">
    <name type="scientific">Salinicoccus sesuvii</name>
    <dbReference type="NCBI Taxonomy" id="868281"/>
    <lineage>
        <taxon>Bacteria</taxon>
        <taxon>Bacillati</taxon>
        <taxon>Bacillota</taxon>
        <taxon>Bacilli</taxon>
        <taxon>Bacillales</taxon>
        <taxon>Staphylococcaceae</taxon>
        <taxon>Salinicoccus</taxon>
    </lineage>
</organism>
<comment type="catalytic activity">
    <reaction evidence="8">
        <text>O-phospho-L-tyrosyl-[protein] + H2O = L-tyrosyl-[protein] + phosphate</text>
        <dbReference type="Rhea" id="RHEA:10684"/>
        <dbReference type="Rhea" id="RHEA-COMP:10136"/>
        <dbReference type="Rhea" id="RHEA-COMP:20101"/>
        <dbReference type="ChEBI" id="CHEBI:15377"/>
        <dbReference type="ChEBI" id="CHEBI:43474"/>
        <dbReference type="ChEBI" id="CHEBI:46858"/>
        <dbReference type="ChEBI" id="CHEBI:61978"/>
        <dbReference type="EC" id="3.1.3.48"/>
    </reaction>
</comment>
<dbReference type="InterPro" id="IPR023485">
    <property type="entry name" value="Ptyr_pPase"/>
</dbReference>
<dbReference type="EMBL" id="JBHRVQ010000001">
    <property type="protein sequence ID" value="MFC3387723.1"/>
    <property type="molecule type" value="Genomic_DNA"/>
</dbReference>
<evidence type="ECO:0000313" key="10">
    <source>
        <dbReference type="EMBL" id="MFC3387723.1"/>
    </source>
</evidence>
<evidence type="ECO:0000256" key="3">
    <source>
        <dbReference type="ARBA" id="ARBA00022801"/>
    </source>
</evidence>
<dbReference type="PRINTS" id="PR00719">
    <property type="entry name" value="LMWPTPASE"/>
</dbReference>
<dbReference type="PANTHER" id="PTHR11717:SF31">
    <property type="entry name" value="LOW MOLECULAR WEIGHT PROTEIN-TYROSINE-PHOSPHATASE ETP-RELATED"/>
    <property type="match status" value="1"/>
</dbReference>
<evidence type="ECO:0000259" key="9">
    <source>
        <dbReference type="SMART" id="SM00226"/>
    </source>
</evidence>
<feature type="domain" description="Phosphotyrosine protein phosphatase I" evidence="9">
    <location>
        <begin position="1"/>
        <end position="136"/>
    </location>
</feature>
<evidence type="ECO:0000256" key="7">
    <source>
        <dbReference type="ARBA" id="ARBA00041820"/>
    </source>
</evidence>
<evidence type="ECO:0000256" key="8">
    <source>
        <dbReference type="ARBA" id="ARBA00051722"/>
    </source>
</evidence>
<gene>
    <name evidence="10" type="ORF">ACFOEO_03790</name>
</gene>
<dbReference type="InterPro" id="IPR050438">
    <property type="entry name" value="LMW_PTPase"/>
</dbReference>
<evidence type="ECO:0000256" key="6">
    <source>
        <dbReference type="ARBA" id="ARBA00040312"/>
    </source>
</evidence>
<evidence type="ECO:0000313" key="11">
    <source>
        <dbReference type="Proteomes" id="UP001595637"/>
    </source>
</evidence>
<evidence type="ECO:0000256" key="5">
    <source>
        <dbReference type="ARBA" id="ARBA00037193"/>
    </source>
</evidence>
<protein>
    <recommendedName>
        <fullName evidence="6">Low molecular weight protein-tyrosine-phosphatase PtpB</fullName>
        <ecNumber evidence="2">3.1.3.48</ecNumber>
    </recommendedName>
    <alternativeName>
        <fullName evidence="7">Phosphotyrosine phosphatase B</fullName>
    </alternativeName>
</protein>
<keyword evidence="4" id="KW-0904">Protein phosphatase</keyword>
<dbReference type="PANTHER" id="PTHR11717">
    <property type="entry name" value="LOW MOLECULAR WEIGHT PROTEIN TYROSINE PHOSPHATASE"/>
    <property type="match status" value="1"/>
</dbReference>
<dbReference type="Gene3D" id="3.40.50.2300">
    <property type="match status" value="1"/>
</dbReference>
<evidence type="ECO:0000256" key="1">
    <source>
        <dbReference type="ARBA" id="ARBA00011063"/>
    </source>
</evidence>
<keyword evidence="3" id="KW-0378">Hydrolase</keyword>
<comment type="similarity">
    <text evidence="1">Belongs to the low molecular weight phosphotyrosine protein phosphatase family.</text>
</comment>
<sequence>MKIIFVCTGNTCRSPLAESYAKTQYDALDVVFESRGLMVHSGGVNSISQAIVERESLVAPSTPEPLTKADVEEALLLVMTDVHKRLVKEQFPSADVQMISEFAVGYQEDVVDPYGGSMEHYERTFIQLKGFIDKFKF</sequence>
<dbReference type="RefSeq" id="WP_380652077.1">
    <property type="nucleotide sequence ID" value="NZ_JBHRVQ010000001.1"/>
</dbReference>
<dbReference type="EC" id="3.1.3.48" evidence="2"/>
<evidence type="ECO:0000256" key="2">
    <source>
        <dbReference type="ARBA" id="ARBA00013064"/>
    </source>
</evidence>
<accession>A0ABV7N4H0</accession>
<proteinExistence type="inferred from homology"/>
<dbReference type="Pfam" id="PF01451">
    <property type="entry name" value="LMWPc"/>
    <property type="match status" value="1"/>
</dbReference>
<evidence type="ECO:0000256" key="4">
    <source>
        <dbReference type="ARBA" id="ARBA00022912"/>
    </source>
</evidence>
<dbReference type="Proteomes" id="UP001595637">
    <property type="component" value="Unassembled WGS sequence"/>
</dbReference>
<reference evidence="11" key="1">
    <citation type="journal article" date="2019" name="Int. J. Syst. Evol. Microbiol.">
        <title>The Global Catalogue of Microorganisms (GCM) 10K type strain sequencing project: providing services to taxonomists for standard genome sequencing and annotation.</title>
        <authorList>
            <consortium name="The Broad Institute Genomics Platform"/>
            <consortium name="The Broad Institute Genome Sequencing Center for Infectious Disease"/>
            <person name="Wu L."/>
            <person name="Ma J."/>
        </authorList>
    </citation>
    <scope>NUCLEOTIDE SEQUENCE [LARGE SCALE GENOMIC DNA]</scope>
    <source>
        <strain evidence="11">CCM 7756</strain>
    </source>
</reference>
<keyword evidence="11" id="KW-1185">Reference proteome</keyword>
<comment type="function">
    <text evidence="5">Dephosphorylates the phosphotyrosine-containing proteins.</text>
</comment>